<dbReference type="PANTHER" id="PTHR13068">
    <property type="entry name" value="CGI-12 PROTEIN-RELATED"/>
    <property type="match status" value="1"/>
</dbReference>
<sequence>MNTIIRHRLWLIPTPLLYSFPKSPFLQSSLFFSTTTSDSISFTVSYLTNTCGFSPEAALKLSKRLRFNSAHKTDSVISFFRTHGFSVPQIHQIFSKAPDVMLCDPTRRILPKFHFLASKGASPSDTVLVVTKNPRFLLHSLNNHISPIFQLLRTFFPSDLKALAILIAFPYIIGDNRVASNVEMLLKAGVSNSGIRHLLCSRSLVLCSNLRTVLDEVKLLGFDPLKLSFAVAIVAKRTVWKSLWDAKVDALKKWGWSEDEVMVAFRKQPTMMLCSKEKLNAVTGFWVGRLGWDRSTLIAYPSMFLYSLEKRVVPRALVVQYLLSRGLVKKDASLVTPFGRSDEVFLQKYVRRFKEETPRLLELYQEGQGTC</sequence>
<evidence type="ECO:0000256" key="1">
    <source>
        <dbReference type="ARBA" id="ARBA00007692"/>
    </source>
</evidence>
<dbReference type="GO" id="GO:0003676">
    <property type="term" value="F:nucleic acid binding"/>
    <property type="evidence" value="ECO:0007669"/>
    <property type="project" value="InterPro"/>
</dbReference>
<dbReference type="GO" id="GO:0006353">
    <property type="term" value="P:DNA-templated transcription termination"/>
    <property type="evidence" value="ECO:0007669"/>
    <property type="project" value="UniProtKB-KW"/>
</dbReference>
<dbReference type="SMART" id="SM00733">
    <property type="entry name" value="Mterf"/>
    <property type="match status" value="6"/>
</dbReference>
<dbReference type="PANTHER" id="PTHR13068:SF172">
    <property type="entry name" value="TRANSCRIPTION TERMINATION FACTOR FAMILY PROTEIN"/>
    <property type="match status" value="1"/>
</dbReference>
<comment type="caution">
    <text evidence="4">The sequence shown here is derived from an EMBL/GenBank/DDBJ whole genome shotgun (WGS) entry which is preliminary data.</text>
</comment>
<dbReference type="FunFam" id="1.25.70.10:FF:000001">
    <property type="entry name" value="Mitochondrial transcription termination factor-like"/>
    <property type="match status" value="1"/>
</dbReference>
<dbReference type="Proteomes" id="UP001374584">
    <property type="component" value="Unassembled WGS sequence"/>
</dbReference>
<dbReference type="InterPro" id="IPR003690">
    <property type="entry name" value="MTERF"/>
</dbReference>
<keyword evidence="3" id="KW-0809">Transit peptide</keyword>
<reference evidence="4 5" key="1">
    <citation type="submission" date="2024-01" db="EMBL/GenBank/DDBJ databases">
        <title>The genomes of 5 underutilized Papilionoideae crops provide insights into root nodulation and disease resistanc.</title>
        <authorList>
            <person name="Jiang F."/>
        </authorList>
    </citation>
    <scope>NUCLEOTIDE SEQUENCE [LARGE SCALE GENOMIC DNA]</scope>
    <source>
        <strain evidence="4">JINMINGXINNONG_FW02</strain>
        <tissue evidence="4">Leaves</tissue>
    </source>
</reference>
<comment type="similarity">
    <text evidence="1">Belongs to the mTERF family.</text>
</comment>
<organism evidence="4 5">
    <name type="scientific">Phaseolus coccineus</name>
    <name type="common">Scarlet runner bean</name>
    <name type="synonym">Phaseolus multiflorus</name>
    <dbReference type="NCBI Taxonomy" id="3886"/>
    <lineage>
        <taxon>Eukaryota</taxon>
        <taxon>Viridiplantae</taxon>
        <taxon>Streptophyta</taxon>
        <taxon>Embryophyta</taxon>
        <taxon>Tracheophyta</taxon>
        <taxon>Spermatophyta</taxon>
        <taxon>Magnoliopsida</taxon>
        <taxon>eudicotyledons</taxon>
        <taxon>Gunneridae</taxon>
        <taxon>Pentapetalae</taxon>
        <taxon>rosids</taxon>
        <taxon>fabids</taxon>
        <taxon>Fabales</taxon>
        <taxon>Fabaceae</taxon>
        <taxon>Papilionoideae</taxon>
        <taxon>50 kb inversion clade</taxon>
        <taxon>NPAAA clade</taxon>
        <taxon>indigoferoid/millettioid clade</taxon>
        <taxon>Phaseoleae</taxon>
        <taxon>Phaseolus</taxon>
    </lineage>
</organism>
<keyword evidence="2" id="KW-0805">Transcription regulation</keyword>
<name>A0AAN9NIA9_PHACN</name>
<protein>
    <submittedName>
        <fullName evidence="4">Uncharacterized protein</fullName>
    </submittedName>
</protein>
<proteinExistence type="inferred from homology"/>
<evidence type="ECO:0000256" key="2">
    <source>
        <dbReference type="ARBA" id="ARBA00022472"/>
    </source>
</evidence>
<dbReference type="Pfam" id="PF02536">
    <property type="entry name" value="mTERF"/>
    <property type="match status" value="2"/>
</dbReference>
<evidence type="ECO:0000313" key="4">
    <source>
        <dbReference type="EMBL" id="KAK7373829.1"/>
    </source>
</evidence>
<evidence type="ECO:0000313" key="5">
    <source>
        <dbReference type="Proteomes" id="UP001374584"/>
    </source>
</evidence>
<keyword evidence="5" id="KW-1185">Reference proteome</keyword>
<evidence type="ECO:0000256" key="3">
    <source>
        <dbReference type="ARBA" id="ARBA00022946"/>
    </source>
</evidence>
<keyword evidence="2" id="KW-0806">Transcription termination</keyword>
<keyword evidence="2" id="KW-0804">Transcription</keyword>
<gene>
    <name evidence="4" type="ORF">VNO80_07249</name>
</gene>
<dbReference type="EMBL" id="JAYMYR010000003">
    <property type="protein sequence ID" value="KAK7373829.1"/>
    <property type="molecule type" value="Genomic_DNA"/>
</dbReference>
<dbReference type="Gene3D" id="1.25.70.10">
    <property type="entry name" value="Transcription termination factor 3, mitochondrial"/>
    <property type="match status" value="1"/>
</dbReference>
<dbReference type="InterPro" id="IPR038538">
    <property type="entry name" value="MTERF_sf"/>
</dbReference>
<dbReference type="AlphaFoldDB" id="A0AAN9NIA9"/>
<accession>A0AAN9NIA9</accession>